<reference evidence="1" key="1">
    <citation type="submission" date="2023-04" db="EMBL/GenBank/DDBJ databases">
        <title>Ambrosiozyma monospora NBRC 10751.</title>
        <authorList>
            <person name="Ichikawa N."/>
            <person name="Sato H."/>
            <person name="Tonouchi N."/>
        </authorList>
    </citation>
    <scope>NUCLEOTIDE SEQUENCE</scope>
    <source>
        <strain evidence="1">NBRC 10751</strain>
    </source>
</reference>
<accession>A0ACB5TA42</accession>
<comment type="caution">
    <text evidence="1">The sequence shown here is derived from an EMBL/GenBank/DDBJ whole genome shotgun (WGS) entry which is preliminary data.</text>
</comment>
<keyword evidence="2" id="KW-1185">Reference proteome</keyword>
<name>A0ACB5TA42_AMBMO</name>
<evidence type="ECO:0000313" key="2">
    <source>
        <dbReference type="Proteomes" id="UP001165064"/>
    </source>
</evidence>
<organism evidence="1 2">
    <name type="scientific">Ambrosiozyma monospora</name>
    <name type="common">Yeast</name>
    <name type="synonym">Endomycopsis monosporus</name>
    <dbReference type="NCBI Taxonomy" id="43982"/>
    <lineage>
        <taxon>Eukaryota</taxon>
        <taxon>Fungi</taxon>
        <taxon>Dikarya</taxon>
        <taxon>Ascomycota</taxon>
        <taxon>Saccharomycotina</taxon>
        <taxon>Pichiomycetes</taxon>
        <taxon>Pichiales</taxon>
        <taxon>Pichiaceae</taxon>
        <taxon>Ambrosiozyma</taxon>
    </lineage>
</organism>
<dbReference type="EMBL" id="BSXS01005221">
    <property type="protein sequence ID" value="GME84070.1"/>
    <property type="molecule type" value="Genomic_DNA"/>
</dbReference>
<gene>
    <name evidence="1" type="ORF">Amon02_000659500</name>
</gene>
<dbReference type="Proteomes" id="UP001165064">
    <property type="component" value="Unassembled WGS sequence"/>
</dbReference>
<evidence type="ECO:0000313" key="1">
    <source>
        <dbReference type="EMBL" id="GME84070.1"/>
    </source>
</evidence>
<protein>
    <submittedName>
        <fullName evidence="1">Unnamed protein product</fullName>
    </submittedName>
</protein>
<proteinExistence type="predicted"/>
<sequence>MNSASTSALSDNERFDILGLAIFRFIFSGHDESWLMSLDSFSLLPISTSGVCPFQDFKMRVSSLIHLIPIT</sequence>